<evidence type="ECO:0000313" key="1">
    <source>
        <dbReference type="Ensembl" id="ENSNMLP00000028891.1"/>
    </source>
</evidence>
<dbReference type="AlphaFoldDB" id="A0A8C6U215"/>
<dbReference type="PANTHER" id="PTHR21166">
    <property type="entry name" value="CELL DIVISION CONTROL PROTEIN 24 OB DOMAIN-CONTAINING PROTEIN-RELATED"/>
    <property type="match status" value="1"/>
</dbReference>
<reference evidence="1" key="1">
    <citation type="submission" date="2025-08" db="UniProtKB">
        <authorList>
            <consortium name="Ensembl"/>
        </authorList>
    </citation>
    <scope>IDENTIFICATION</scope>
</reference>
<accession>A0A8C6U215</accession>
<dbReference type="Ensembl" id="ENSNMLT00000032248.1">
    <property type="protein sequence ID" value="ENSNMLP00000028891.1"/>
    <property type="gene ID" value="ENSNMLG00000018339.1"/>
</dbReference>
<sequence>THSWDRETIQLVLNLMPKETVLFIADVRINFDTFRNGMTATVNSKTIITVNPDTREASLLFNYVKEAAETGVLEEEEKPEDMPGSITDVYTVNQLKQKALDVPELFFGVIYSFISKFDVDSSVSKVIRTRCTKCKYQVSDDLQSCTNDLCPGRGQGLSAATGFDLFVDLSDHTGTLQGCSLRSPVAEKMLDCTVKEFTSMTDDERTDLKWKYLLERCKIYVKIFPPSKMRTGVKGIILGCSLADPGEVKYLQKH</sequence>
<dbReference type="GO" id="GO:0008310">
    <property type="term" value="F:single-stranded DNA 3'-5' DNA exonuclease activity"/>
    <property type="evidence" value="ECO:0007669"/>
    <property type="project" value="TreeGrafter"/>
</dbReference>
<organism evidence="1 2">
    <name type="scientific">Neogobius melanostomus</name>
    <name type="common">round goby</name>
    <dbReference type="NCBI Taxonomy" id="47308"/>
    <lineage>
        <taxon>Eukaryota</taxon>
        <taxon>Metazoa</taxon>
        <taxon>Chordata</taxon>
        <taxon>Craniata</taxon>
        <taxon>Vertebrata</taxon>
        <taxon>Euteleostomi</taxon>
        <taxon>Actinopterygii</taxon>
        <taxon>Neopterygii</taxon>
        <taxon>Teleostei</taxon>
        <taxon>Neoteleostei</taxon>
        <taxon>Acanthomorphata</taxon>
        <taxon>Gobiaria</taxon>
        <taxon>Gobiiformes</taxon>
        <taxon>Gobioidei</taxon>
        <taxon>Gobiidae</taxon>
        <taxon>Benthophilinae</taxon>
        <taxon>Neogobiini</taxon>
        <taxon>Neogobius</taxon>
    </lineage>
</organism>
<evidence type="ECO:0000313" key="2">
    <source>
        <dbReference type="Proteomes" id="UP000694523"/>
    </source>
</evidence>
<dbReference type="PANTHER" id="PTHR21166:SF2">
    <property type="entry name" value="CELL DIVISION CONTROL PROTEIN 24 OB DOMAIN-CONTAINING PROTEIN-RELATED"/>
    <property type="match status" value="1"/>
</dbReference>
<dbReference type="GO" id="GO:0000712">
    <property type="term" value="P:resolution of meiotic recombination intermediates"/>
    <property type="evidence" value="ECO:0007669"/>
    <property type="project" value="TreeGrafter"/>
</dbReference>
<protein>
    <submittedName>
        <fullName evidence="1">Methionine sulfoxide reductase B1b</fullName>
    </submittedName>
</protein>
<reference evidence="1" key="2">
    <citation type="submission" date="2025-09" db="UniProtKB">
        <authorList>
            <consortium name="Ensembl"/>
        </authorList>
    </citation>
    <scope>IDENTIFICATION</scope>
</reference>
<dbReference type="FunFam" id="2.40.50.140:FF:000239">
    <property type="entry name" value="Meiosis specific with OB domains"/>
    <property type="match status" value="1"/>
</dbReference>
<keyword evidence="2" id="KW-1185">Reference proteome</keyword>
<name>A0A8C6U215_9GOBI</name>
<dbReference type="GO" id="GO:0003697">
    <property type="term" value="F:single-stranded DNA binding"/>
    <property type="evidence" value="ECO:0007669"/>
    <property type="project" value="TreeGrafter"/>
</dbReference>
<dbReference type="InterPro" id="IPR052469">
    <property type="entry name" value="MEIOB"/>
</dbReference>
<proteinExistence type="predicted"/>
<dbReference type="Proteomes" id="UP000694523">
    <property type="component" value="Unplaced"/>
</dbReference>